<feature type="non-terminal residue" evidence="2">
    <location>
        <position position="243"/>
    </location>
</feature>
<dbReference type="Gene3D" id="3.30.1370.120">
    <property type="match status" value="2"/>
</dbReference>
<dbReference type="InterPro" id="IPR038591">
    <property type="entry name" value="NolW-like_sf"/>
</dbReference>
<comment type="caution">
    <text evidence="2">The sequence shown here is derived from an EMBL/GenBank/DDBJ whole genome shotgun (WGS) entry which is preliminary data.</text>
</comment>
<organism evidence="2">
    <name type="scientific">marine sediment metagenome</name>
    <dbReference type="NCBI Taxonomy" id="412755"/>
    <lineage>
        <taxon>unclassified sequences</taxon>
        <taxon>metagenomes</taxon>
        <taxon>ecological metagenomes</taxon>
    </lineage>
</organism>
<name>X0WJZ1_9ZZZZ</name>
<evidence type="ECO:0000259" key="1">
    <source>
        <dbReference type="Pfam" id="PF03958"/>
    </source>
</evidence>
<accession>X0WJZ1</accession>
<reference evidence="2" key="1">
    <citation type="journal article" date="2014" name="Front. Microbiol.">
        <title>High frequency of phylogenetically diverse reductive dehalogenase-homologous genes in deep subseafloor sedimentary metagenomes.</title>
        <authorList>
            <person name="Kawai M."/>
            <person name="Futagami T."/>
            <person name="Toyoda A."/>
            <person name="Takaki Y."/>
            <person name="Nishi S."/>
            <person name="Hori S."/>
            <person name="Arai W."/>
            <person name="Tsubouchi T."/>
            <person name="Morono Y."/>
            <person name="Uchiyama I."/>
            <person name="Ito T."/>
            <person name="Fujiyama A."/>
            <person name="Inagaki F."/>
            <person name="Takami H."/>
        </authorList>
    </citation>
    <scope>NUCLEOTIDE SEQUENCE</scope>
    <source>
        <strain evidence="2">Expedition CK06-06</strain>
    </source>
</reference>
<dbReference type="EMBL" id="BARS01047924">
    <property type="protein sequence ID" value="GAG30950.1"/>
    <property type="molecule type" value="Genomic_DNA"/>
</dbReference>
<feature type="domain" description="NolW-like" evidence="1">
    <location>
        <begin position="51"/>
        <end position="137"/>
    </location>
</feature>
<dbReference type="AlphaFoldDB" id="X0WJZ1"/>
<protein>
    <recommendedName>
        <fullName evidence="1">NolW-like domain-containing protein</fullName>
    </recommendedName>
</protein>
<feature type="non-terminal residue" evidence="2">
    <location>
        <position position="1"/>
    </location>
</feature>
<dbReference type="Pfam" id="PF03958">
    <property type="entry name" value="Secretin_N"/>
    <property type="match status" value="1"/>
</dbReference>
<evidence type="ECO:0000313" key="2">
    <source>
        <dbReference type="EMBL" id="GAG30950.1"/>
    </source>
</evidence>
<dbReference type="InterPro" id="IPR005644">
    <property type="entry name" value="NolW-like"/>
</dbReference>
<proteinExistence type="predicted"/>
<sequence length="243" mass="27240">DLPGTEFLPSILVQPLEETRQVIVFGREDLREIVKKMIEEIDIPPGQFETRHFKIRYADPDQIKENVEELFGEESLTSGSRYTSVYYFGSRGSGGGGPPSMNTVKVISYVSLKQVTVIASPDNMEEIAKQIEEWDAPLDMDEVKPRIIELHNSDPVQMADLLTTLFTEETSGGGFSIRDILFGSSTEERGKIVGPLYGQLTFEEVPGTKKIIVISKIPEAYDVIEQLVLDLDREEMGEIPKVI</sequence>
<gene>
    <name evidence="2" type="ORF">S01H1_71925</name>
</gene>